<dbReference type="Pfam" id="PF07883">
    <property type="entry name" value="Cupin_2"/>
    <property type="match status" value="1"/>
</dbReference>
<reference evidence="4" key="1">
    <citation type="submission" date="2020-02" db="EMBL/GenBank/DDBJ databases">
        <authorList>
            <person name="Meier V. D."/>
        </authorList>
    </citation>
    <scope>NUCLEOTIDE SEQUENCE</scope>
    <source>
        <strain evidence="4">AVDCRST_MAG77</strain>
    </source>
</reference>
<accession>A0A6J4KIL7</accession>
<protein>
    <recommendedName>
        <fullName evidence="3">Cupin type-2 domain-containing protein</fullName>
    </recommendedName>
</protein>
<proteinExistence type="predicted"/>
<dbReference type="InterPro" id="IPR051610">
    <property type="entry name" value="GPI/OXD"/>
</dbReference>
<feature type="compositionally biased region" description="Polar residues" evidence="2">
    <location>
        <begin position="43"/>
        <end position="53"/>
    </location>
</feature>
<dbReference type="SUPFAM" id="SSF51182">
    <property type="entry name" value="RmlC-like cupins"/>
    <property type="match status" value="1"/>
</dbReference>
<feature type="domain" description="Cupin type-2" evidence="3">
    <location>
        <begin position="77"/>
        <end position="144"/>
    </location>
</feature>
<evidence type="ECO:0000313" key="4">
    <source>
        <dbReference type="EMBL" id="CAA9305973.1"/>
    </source>
</evidence>
<dbReference type="InterPro" id="IPR011051">
    <property type="entry name" value="RmlC_Cupin_sf"/>
</dbReference>
<dbReference type="EMBL" id="CADCTC010000317">
    <property type="protein sequence ID" value="CAA9305973.1"/>
    <property type="molecule type" value="Genomic_DNA"/>
</dbReference>
<dbReference type="PANTHER" id="PTHR35848">
    <property type="entry name" value="OXALATE-BINDING PROTEIN"/>
    <property type="match status" value="1"/>
</dbReference>
<sequence>MPIAIAGTSGLLRNHQSARMLGMTTEAATARATIIRFKGWQQPAASPQETSGGPPSGTEGHGLVNYRIGSQNLNSGLLRFAPGAKVQLHFHNVEEQVTVVEGEAVAIVDGERHVLHPFDTTYVPAGVPHHFMNESNAPMAIHCTYGGTYIEQTFPETGEVRRHGKLPEGPA</sequence>
<gene>
    <name evidence="4" type="ORF">AVDCRST_MAG77-6064</name>
</gene>
<dbReference type="GO" id="GO:0046872">
    <property type="term" value="F:metal ion binding"/>
    <property type="evidence" value="ECO:0007669"/>
    <property type="project" value="UniProtKB-KW"/>
</dbReference>
<dbReference type="InterPro" id="IPR013096">
    <property type="entry name" value="Cupin_2"/>
</dbReference>
<organism evidence="4">
    <name type="scientific">uncultured Chloroflexota bacterium</name>
    <dbReference type="NCBI Taxonomy" id="166587"/>
    <lineage>
        <taxon>Bacteria</taxon>
        <taxon>Bacillati</taxon>
        <taxon>Chloroflexota</taxon>
        <taxon>environmental samples</taxon>
    </lineage>
</organism>
<evidence type="ECO:0000256" key="2">
    <source>
        <dbReference type="SAM" id="MobiDB-lite"/>
    </source>
</evidence>
<evidence type="ECO:0000256" key="1">
    <source>
        <dbReference type="ARBA" id="ARBA00022723"/>
    </source>
</evidence>
<feature type="region of interest" description="Disordered" evidence="2">
    <location>
        <begin position="41"/>
        <end position="62"/>
    </location>
</feature>
<name>A0A6J4KIL7_9CHLR</name>
<dbReference type="Gene3D" id="2.60.120.10">
    <property type="entry name" value="Jelly Rolls"/>
    <property type="match status" value="1"/>
</dbReference>
<keyword evidence="1" id="KW-0479">Metal-binding</keyword>
<evidence type="ECO:0000259" key="3">
    <source>
        <dbReference type="Pfam" id="PF07883"/>
    </source>
</evidence>
<dbReference type="AlphaFoldDB" id="A0A6J4KIL7"/>
<dbReference type="InterPro" id="IPR014710">
    <property type="entry name" value="RmlC-like_jellyroll"/>
</dbReference>